<gene>
    <name evidence="1" type="ORF">CHILSU_LOCUS9165</name>
</gene>
<accession>A0ABN8EBD2</accession>
<proteinExistence type="predicted"/>
<name>A0ABN8EBD2_CHISP</name>
<dbReference type="Proteomes" id="UP001153292">
    <property type="component" value="Chromosome 5"/>
</dbReference>
<evidence type="ECO:0000313" key="2">
    <source>
        <dbReference type="Proteomes" id="UP001153292"/>
    </source>
</evidence>
<protein>
    <submittedName>
        <fullName evidence="1">Uncharacterized protein</fullName>
    </submittedName>
</protein>
<evidence type="ECO:0000313" key="1">
    <source>
        <dbReference type="EMBL" id="CAH0691151.1"/>
    </source>
</evidence>
<reference evidence="1" key="1">
    <citation type="submission" date="2021-12" db="EMBL/GenBank/DDBJ databases">
        <authorList>
            <person name="King R."/>
        </authorList>
    </citation>
    <scope>NUCLEOTIDE SEQUENCE</scope>
</reference>
<sequence>MKKVRFESPIKIFNKRMDDLECHSPRPFIEKQVLSGRSDICDGYPRLLAYNPDPVQRFENSNNSPHPGVTKTFVSDCASHLMPCNDLDLSMLDGSSHIPRKPINNNERIFSCKEKLLCGGHSNVSSDNFIQKSRHVLSPIENKETVEQPGNIRNNMFFIRRDNLKELNLQNVYPLQNQLSRLSLNKENVSLAKQAEIARLSIGNTSNNTEMHSLKSANVPDECRCHHCVKLIQNAPCRSNQLNQFTTDNCNKYVKSMGQFCNIASECEHRLRHPQKSYQCSNCIQIEQQPIICHCRKEPSNTTEVVDKKTWMLKKYDRMKQQEVANQSVVVKEKREPTVADLFKIIKLQNEQLQLLQEKVDKFISTSSSKNVNEPGKNYMTEQAALETAGTEHQKISVGVMTSFEMVRTSTVINKETVTQTNESGQIQCNRSQISIREVISTSQQGNPNFLDGITPFSKEASVQNVDHDHIIKLQKSNEDHLAAPNEIINDDKTLNELSLYNVQVDNAITPLLSPEQSLYLDVRDYSDSDSGSDDNSNVGWTYYNKVMTHVNGMLQDSDMPSSASAMYRNTRQQCIQMQIDKTNVSVTKRVKFGDDPLGIQQPHIYTTSTDTSLKMNQLAAKYLKNYTPSPIYQQVPVTKLTAMPTDMSFATRNYMERHKILQGGNIVPSQPCPAVDLPKFLDITTLKQQPKFL</sequence>
<keyword evidence="2" id="KW-1185">Reference proteome</keyword>
<dbReference type="EMBL" id="OU963898">
    <property type="protein sequence ID" value="CAH0691151.1"/>
    <property type="molecule type" value="Genomic_DNA"/>
</dbReference>
<organism evidence="1 2">
    <name type="scientific">Chilo suppressalis</name>
    <name type="common">Asiatic rice borer moth</name>
    <dbReference type="NCBI Taxonomy" id="168631"/>
    <lineage>
        <taxon>Eukaryota</taxon>
        <taxon>Metazoa</taxon>
        <taxon>Ecdysozoa</taxon>
        <taxon>Arthropoda</taxon>
        <taxon>Hexapoda</taxon>
        <taxon>Insecta</taxon>
        <taxon>Pterygota</taxon>
        <taxon>Neoptera</taxon>
        <taxon>Endopterygota</taxon>
        <taxon>Lepidoptera</taxon>
        <taxon>Glossata</taxon>
        <taxon>Ditrysia</taxon>
        <taxon>Pyraloidea</taxon>
        <taxon>Crambidae</taxon>
        <taxon>Crambinae</taxon>
        <taxon>Chilo</taxon>
    </lineage>
</organism>